<feature type="transmembrane region" description="Helical" evidence="6">
    <location>
        <begin position="83"/>
        <end position="106"/>
    </location>
</feature>
<dbReference type="InterPro" id="IPR050833">
    <property type="entry name" value="Poly_Biosynth_Transport"/>
</dbReference>
<keyword evidence="3 6" id="KW-0812">Transmembrane</keyword>
<feature type="transmembrane region" description="Helical" evidence="6">
    <location>
        <begin position="118"/>
        <end position="139"/>
    </location>
</feature>
<feature type="transmembrane region" description="Helical" evidence="6">
    <location>
        <begin position="44"/>
        <end position="62"/>
    </location>
</feature>
<sequence length="442" mass="49325">METNNSFFSNSLITLTRQLASIVIGITLISVLGRTLGKDGYGEYTLITYVPLMIMTFLNLGLNSSTIYFVSRRKYSLKEIFNTNVLMALLLSLIGIIIGTVVLFLFKESKFDELNLSLLFASFFALPFMLGMIFLQTIFQGQQKFKTFNTALLIQQLGTVISVLIFVLLLDLGLQAAVFSFGIGYFCSVTYCLIILFTVEKLQLNFRSFSKTYLKESVTYGIKAHISNVMTFLNYRLDIFFLGFFLGKGSVGIYSAAVNIGERLSIFSQSISSVLLPRISSSKETVDRNRITALVTRIMTLFMILLGLVVFILSDFIFDVILNSEYESSSLMLQLLIPGIVVLAVEKLLSNDLAGRGKPELNMYVSIFNVVLNVILNLILIPSIGIKGAAIASSITYILSFMIKVIIYSRETKVKPFELLILKKSDVLLLSSTAKKLAKSFM</sequence>
<dbReference type="CDD" id="cd13128">
    <property type="entry name" value="MATE_Wzx_like"/>
    <property type="match status" value="1"/>
</dbReference>
<organism evidence="7 8">
    <name type="scientific">Rossellomorea vietnamensis</name>
    <dbReference type="NCBI Taxonomy" id="218284"/>
    <lineage>
        <taxon>Bacteria</taxon>
        <taxon>Bacillati</taxon>
        <taxon>Bacillota</taxon>
        <taxon>Bacilli</taxon>
        <taxon>Bacillales</taxon>
        <taxon>Bacillaceae</taxon>
        <taxon>Rossellomorea</taxon>
    </lineage>
</organism>
<evidence type="ECO:0000313" key="7">
    <source>
        <dbReference type="EMBL" id="KPL59312.1"/>
    </source>
</evidence>
<evidence type="ECO:0000256" key="5">
    <source>
        <dbReference type="ARBA" id="ARBA00023136"/>
    </source>
</evidence>
<evidence type="ECO:0000256" key="2">
    <source>
        <dbReference type="ARBA" id="ARBA00022475"/>
    </source>
</evidence>
<feature type="transmembrane region" description="Helical" evidence="6">
    <location>
        <begin position="361"/>
        <end position="382"/>
    </location>
</feature>
<dbReference type="Pfam" id="PF01943">
    <property type="entry name" value="Polysacc_synt"/>
    <property type="match status" value="1"/>
</dbReference>
<keyword evidence="4 6" id="KW-1133">Transmembrane helix</keyword>
<dbReference type="GO" id="GO:0005886">
    <property type="term" value="C:plasma membrane"/>
    <property type="evidence" value="ECO:0007669"/>
    <property type="project" value="UniProtKB-SubCell"/>
</dbReference>
<gene>
    <name evidence="7" type="ORF">AM506_12420</name>
</gene>
<feature type="transmembrane region" description="Helical" evidence="6">
    <location>
        <begin position="298"/>
        <end position="318"/>
    </location>
</feature>
<feature type="transmembrane region" description="Helical" evidence="6">
    <location>
        <begin position="12"/>
        <end position="32"/>
    </location>
</feature>
<evidence type="ECO:0000256" key="3">
    <source>
        <dbReference type="ARBA" id="ARBA00022692"/>
    </source>
</evidence>
<evidence type="ECO:0000256" key="6">
    <source>
        <dbReference type="SAM" id="Phobius"/>
    </source>
</evidence>
<keyword evidence="2" id="KW-1003">Cell membrane</keyword>
<protein>
    <submittedName>
        <fullName evidence="7">Uncharacterized protein</fullName>
    </submittedName>
</protein>
<reference evidence="7 8" key="1">
    <citation type="submission" date="2015-08" db="EMBL/GenBank/DDBJ databases">
        <title>Draft Genome Sequence of Bacillus vietnamensis UCD-SED5.</title>
        <authorList>
            <person name="Lee R.D."/>
            <person name="Jospin G."/>
            <person name="Lang J.M."/>
            <person name="Coil D.A."/>
            <person name="Eisen J.A."/>
        </authorList>
    </citation>
    <scope>NUCLEOTIDE SEQUENCE [LARGE SCALE GENOMIC DNA]</scope>
    <source>
        <strain evidence="7 8">UCD-SED5</strain>
    </source>
</reference>
<dbReference type="PANTHER" id="PTHR30250">
    <property type="entry name" value="PST FAMILY PREDICTED COLANIC ACID TRANSPORTER"/>
    <property type="match status" value="1"/>
</dbReference>
<feature type="transmembrane region" description="Helical" evidence="6">
    <location>
        <begin position="151"/>
        <end position="170"/>
    </location>
</feature>
<comment type="caution">
    <text evidence="7">The sequence shown here is derived from an EMBL/GenBank/DDBJ whole genome shotgun (WGS) entry which is preliminary data.</text>
</comment>
<name>A0A0P6WSW4_9BACI</name>
<evidence type="ECO:0000256" key="1">
    <source>
        <dbReference type="ARBA" id="ARBA00004651"/>
    </source>
</evidence>
<keyword evidence="5 6" id="KW-0472">Membrane</keyword>
<dbReference type="PATRIC" id="fig|218284.4.peg.4194"/>
<evidence type="ECO:0000256" key="4">
    <source>
        <dbReference type="ARBA" id="ARBA00022989"/>
    </source>
</evidence>
<evidence type="ECO:0000313" key="8">
    <source>
        <dbReference type="Proteomes" id="UP000050398"/>
    </source>
</evidence>
<dbReference type="InterPro" id="IPR002797">
    <property type="entry name" value="Polysacc_synth"/>
</dbReference>
<feature type="transmembrane region" description="Helical" evidence="6">
    <location>
        <begin position="388"/>
        <end position="407"/>
    </location>
</feature>
<comment type="subcellular location">
    <subcellularLocation>
        <location evidence="1">Cell membrane</location>
        <topology evidence="1">Multi-pass membrane protein</topology>
    </subcellularLocation>
</comment>
<proteinExistence type="predicted"/>
<feature type="transmembrane region" description="Helical" evidence="6">
    <location>
        <begin position="330"/>
        <end position="349"/>
    </location>
</feature>
<dbReference type="PANTHER" id="PTHR30250:SF11">
    <property type="entry name" value="O-ANTIGEN TRANSPORTER-RELATED"/>
    <property type="match status" value="1"/>
</dbReference>
<dbReference type="RefSeq" id="WP_060672811.1">
    <property type="nucleotide sequence ID" value="NZ_LIXZ01000008.1"/>
</dbReference>
<feature type="transmembrane region" description="Helical" evidence="6">
    <location>
        <begin position="176"/>
        <end position="199"/>
    </location>
</feature>
<dbReference type="Proteomes" id="UP000050398">
    <property type="component" value="Unassembled WGS sequence"/>
</dbReference>
<dbReference type="AlphaFoldDB" id="A0A0P6WSW4"/>
<accession>A0A0P6WSW4</accession>
<dbReference type="EMBL" id="LIXZ01000008">
    <property type="protein sequence ID" value="KPL59312.1"/>
    <property type="molecule type" value="Genomic_DNA"/>
</dbReference>